<proteinExistence type="inferred from homology"/>
<dbReference type="Gene3D" id="4.10.91.10">
    <property type="entry name" value="Cytochrome c oxidase, subunit VIIa"/>
    <property type="match status" value="1"/>
</dbReference>
<dbReference type="OrthoDB" id="5966508at2759"/>
<dbReference type="AlphaFoldDB" id="A0A9N9TBJ1"/>
<feature type="transmembrane region" description="Helical" evidence="6">
    <location>
        <begin position="55"/>
        <end position="76"/>
    </location>
</feature>
<comment type="subcellular location">
    <subcellularLocation>
        <location evidence="1">Mitochondrion inner membrane</location>
    </subcellularLocation>
</comment>
<evidence type="ECO:0000256" key="3">
    <source>
        <dbReference type="ARBA" id="ARBA00022792"/>
    </source>
</evidence>
<keyword evidence="6" id="KW-0812">Transmembrane</keyword>
<evidence type="ECO:0000256" key="6">
    <source>
        <dbReference type="SAM" id="Phobius"/>
    </source>
</evidence>
<keyword evidence="4" id="KW-0496">Mitochondrion</keyword>
<dbReference type="SUPFAM" id="SSF81419">
    <property type="entry name" value="Mitochondrial cytochrome c oxidase subunit VIIa"/>
    <property type="match status" value="1"/>
</dbReference>
<dbReference type="InterPro" id="IPR036539">
    <property type="entry name" value="Cyt_c_oxidase_su7a_sf"/>
</dbReference>
<organism evidence="7 8">
    <name type="scientific">Phyllotreta striolata</name>
    <name type="common">Striped flea beetle</name>
    <name type="synonym">Crioceris striolata</name>
    <dbReference type="NCBI Taxonomy" id="444603"/>
    <lineage>
        <taxon>Eukaryota</taxon>
        <taxon>Metazoa</taxon>
        <taxon>Ecdysozoa</taxon>
        <taxon>Arthropoda</taxon>
        <taxon>Hexapoda</taxon>
        <taxon>Insecta</taxon>
        <taxon>Pterygota</taxon>
        <taxon>Neoptera</taxon>
        <taxon>Endopterygota</taxon>
        <taxon>Coleoptera</taxon>
        <taxon>Polyphaga</taxon>
        <taxon>Cucujiformia</taxon>
        <taxon>Chrysomeloidea</taxon>
        <taxon>Chrysomelidae</taxon>
        <taxon>Galerucinae</taxon>
        <taxon>Alticini</taxon>
        <taxon>Phyllotreta</taxon>
    </lineage>
</organism>
<keyword evidence="8" id="KW-1185">Reference proteome</keyword>
<evidence type="ECO:0000313" key="7">
    <source>
        <dbReference type="EMBL" id="CAG9854887.1"/>
    </source>
</evidence>
<dbReference type="GO" id="GO:0006123">
    <property type="term" value="P:mitochondrial electron transport, cytochrome c to oxygen"/>
    <property type="evidence" value="ECO:0007669"/>
    <property type="project" value="InterPro"/>
</dbReference>
<evidence type="ECO:0000256" key="1">
    <source>
        <dbReference type="ARBA" id="ARBA00004273"/>
    </source>
</evidence>
<dbReference type="GO" id="GO:0045277">
    <property type="term" value="C:respiratory chain complex IV"/>
    <property type="evidence" value="ECO:0007669"/>
    <property type="project" value="InterPro"/>
</dbReference>
<sequence length="90" mass="10658">MLKKKQCLVLFNSAFIRKISESGNNKRLARLKYLQEWYQKDDGLPVWMKSATDRLLFKITFLGCLCGLTMGLYTVIWELSIRKRFFNDSK</sequence>
<accession>A0A9N9TBJ1</accession>
<gene>
    <name evidence="7" type="ORF">PHYEVI_LOCUS1347</name>
</gene>
<evidence type="ECO:0000313" key="8">
    <source>
        <dbReference type="Proteomes" id="UP001153712"/>
    </source>
</evidence>
<dbReference type="Proteomes" id="UP001153712">
    <property type="component" value="Chromosome 1"/>
</dbReference>
<dbReference type="GO" id="GO:0005743">
    <property type="term" value="C:mitochondrial inner membrane"/>
    <property type="evidence" value="ECO:0007669"/>
    <property type="project" value="UniProtKB-SubCell"/>
</dbReference>
<name>A0A9N9TBJ1_PHYSR</name>
<keyword evidence="3" id="KW-0999">Mitochondrion inner membrane</keyword>
<evidence type="ECO:0000256" key="4">
    <source>
        <dbReference type="ARBA" id="ARBA00023128"/>
    </source>
</evidence>
<dbReference type="EMBL" id="OU900094">
    <property type="protein sequence ID" value="CAG9854887.1"/>
    <property type="molecule type" value="Genomic_DNA"/>
</dbReference>
<protein>
    <submittedName>
        <fullName evidence="7">Uncharacterized protein</fullName>
    </submittedName>
</protein>
<evidence type="ECO:0000256" key="5">
    <source>
        <dbReference type="ARBA" id="ARBA00023136"/>
    </source>
</evidence>
<reference evidence="7" key="1">
    <citation type="submission" date="2022-01" db="EMBL/GenBank/DDBJ databases">
        <authorList>
            <person name="King R."/>
        </authorList>
    </citation>
    <scope>NUCLEOTIDE SEQUENCE</scope>
</reference>
<keyword evidence="6" id="KW-1133">Transmembrane helix</keyword>
<comment type="similarity">
    <text evidence="2">Belongs to the cytochrome c oxidase VIIa family.</text>
</comment>
<keyword evidence="5 6" id="KW-0472">Membrane</keyword>
<evidence type="ECO:0000256" key="2">
    <source>
        <dbReference type="ARBA" id="ARBA00009331"/>
    </source>
</evidence>